<dbReference type="EMBL" id="BRXY01000340">
    <property type="protein sequence ID" value="GMH88238.1"/>
    <property type="molecule type" value="Genomic_DNA"/>
</dbReference>
<feature type="region of interest" description="Disordered" evidence="1">
    <location>
        <begin position="61"/>
        <end position="83"/>
    </location>
</feature>
<gene>
    <name evidence="2" type="ORF">TrST_g10307</name>
</gene>
<proteinExistence type="predicted"/>
<evidence type="ECO:0000313" key="2">
    <source>
        <dbReference type="EMBL" id="GMH88238.1"/>
    </source>
</evidence>
<feature type="compositionally biased region" description="Polar residues" evidence="1">
    <location>
        <begin position="66"/>
        <end position="80"/>
    </location>
</feature>
<sequence length="827" mass="90358">MEDPRVDEGDEESGADELSSSIHDLSIVASKISPSFASYNVDELFENSVLALSEMKATLEGDDGDSTANNGALSPNTSRVSAAFDYDDDDNMEEEEGALGNVLKSLKDEIDASNASFQAGLKAGLAQNDTAILEASSPLTSSKASASFDLGVSPAPMDTSLLKQMRKNSVKDLKKADNLLKGTADLKKQLEELSSLATWNDSGDIVISPPTPPEIEPTNLNRSTSDYNHLTVQVCDNDVYTREFVEKVTQKDLNVIYVGCSNRDQDGGARPEREEIRRCTTIRVRPDVLCGAVMDAVQSTLCDMGCEVSKRQGGHMILSLGWCEIDVQLVVKREGMARVCIMSALESSFEMEDGRSWEGEEVEVDLSGETSIDDSRETVIIDPQEELGLEEGDEPGLAKKIAKIAASPLRRLSAGGSVRGAMTPPEKIKKRVWEYFSAAIQELEARDLLFVSLSRCPFGAFPAQPQIDGQMCLLLRELSKEKMREQLLRQAAELEEFARAAEFSCASNIDLLQPMFAAYNLPQIALPRPLQLCSYPLDFADPAIDCPPFGKLVAEAQIEVGAKVEEWQLRKKTEGYNEDDSPSDSDTDSDGENEDVNASRTEGLADSCVSIVFNAFQRQHDEELMARVGRKNIQVMDRLAKMSTHKEKMLNALSSAINLEALKLGEELGGEVPVYWCRVVFGAGGRQGKLYLSKHNLTFVLTATATLGMGSTSKTVVPIEDVGVIHVGRPNTVSVRYRPPVGSGDYLTVTFTPLMVAAKRLKDLISSIVDVRGGRTIKFTEAGGLLYDNTPESQPSIFDTDLEEDFVVLHSPKTRLVKNLNTGEVDV</sequence>
<feature type="region of interest" description="Disordered" evidence="1">
    <location>
        <begin position="571"/>
        <end position="599"/>
    </location>
</feature>
<dbReference type="OrthoDB" id="48003at2759"/>
<feature type="region of interest" description="Disordered" evidence="1">
    <location>
        <begin position="1"/>
        <end position="20"/>
    </location>
</feature>
<accession>A0A9W7BKC8</accession>
<organism evidence="2 3">
    <name type="scientific">Triparma strigata</name>
    <dbReference type="NCBI Taxonomy" id="1606541"/>
    <lineage>
        <taxon>Eukaryota</taxon>
        <taxon>Sar</taxon>
        <taxon>Stramenopiles</taxon>
        <taxon>Ochrophyta</taxon>
        <taxon>Bolidophyceae</taxon>
        <taxon>Parmales</taxon>
        <taxon>Triparmaceae</taxon>
        <taxon>Triparma</taxon>
    </lineage>
</organism>
<name>A0A9W7BKC8_9STRA</name>
<dbReference type="AlphaFoldDB" id="A0A9W7BKC8"/>
<feature type="compositionally biased region" description="Acidic residues" evidence="1">
    <location>
        <begin position="576"/>
        <end position="595"/>
    </location>
</feature>
<dbReference type="Proteomes" id="UP001165085">
    <property type="component" value="Unassembled WGS sequence"/>
</dbReference>
<reference evidence="3" key="1">
    <citation type="journal article" date="2023" name="Commun. Biol.">
        <title>Genome analysis of Parmales, the sister group of diatoms, reveals the evolutionary specialization of diatoms from phago-mixotrophs to photoautotrophs.</title>
        <authorList>
            <person name="Ban H."/>
            <person name="Sato S."/>
            <person name="Yoshikawa S."/>
            <person name="Yamada K."/>
            <person name="Nakamura Y."/>
            <person name="Ichinomiya M."/>
            <person name="Sato N."/>
            <person name="Blanc-Mathieu R."/>
            <person name="Endo H."/>
            <person name="Kuwata A."/>
            <person name="Ogata H."/>
        </authorList>
    </citation>
    <scope>NUCLEOTIDE SEQUENCE [LARGE SCALE GENOMIC DNA]</scope>
    <source>
        <strain evidence="3">NIES 3701</strain>
    </source>
</reference>
<protein>
    <submittedName>
        <fullName evidence="2">Uncharacterized protein</fullName>
    </submittedName>
</protein>
<keyword evidence="3" id="KW-1185">Reference proteome</keyword>
<evidence type="ECO:0000256" key="1">
    <source>
        <dbReference type="SAM" id="MobiDB-lite"/>
    </source>
</evidence>
<comment type="caution">
    <text evidence="2">The sequence shown here is derived from an EMBL/GenBank/DDBJ whole genome shotgun (WGS) entry which is preliminary data.</text>
</comment>
<evidence type="ECO:0000313" key="3">
    <source>
        <dbReference type="Proteomes" id="UP001165085"/>
    </source>
</evidence>